<feature type="region of interest" description="Disordered" evidence="1">
    <location>
        <begin position="205"/>
        <end position="257"/>
    </location>
</feature>
<feature type="region of interest" description="Disordered" evidence="1">
    <location>
        <begin position="20"/>
        <end position="54"/>
    </location>
</feature>
<dbReference type="InterPro" id="IPR004827">
    <property type="entry name" value="bZIP"/>
</dbReference>
<feature type="region of interest" description="Disordered" evidence="1">
    <location>
        <begin position="704"/>
        <end position="730"/>
    </location>
</feature>
<dbReference type="InterPro" id="IPR046347">
    <property type="entry name" value="bZIP_sf"/>
</dbReference>
<dbReference type="Gene3D" id="1.20.5.170">
    <property type="match status" value="1"/>
</dbReference>
<feature type="region of interest" description="Disordered" evidence="1">
    <location>
        <begin position="352"/>
        <end position="584"/>
    </location>
</feature>
<feature type="compositionally biased region" description="Pro residues" evidence="1">
    <location>
        <begin position="556"/>
        <end position="568"/>
    </location>
</feature>
<feature type="compositionally biased region" description="Low complexity" evidence="1">
    <location>
        <begin position="706"/>
        <end position="730"/>
    </location>
</feature>
<evidence type="ECO:0000313" key="3">
    <source>
        <dbReference type="EMBL" id="RKP03055.1"/>
    </source>
</evidence>
<feature type="compositionally biased region" description="Low complexity" evidence="1">
    <location>
        <begin position="540"/>
        <end position="555"/>
    </location>
</feature>
<keyword evidence="4" id="KW-1185">Reference proteome</keyword>
<feature type="compositionally biased region" description="Low complexity" evidence="1">
    <location>
        <begin position="241"/>
        <end position="251"/>
    </location>
</feature>
<feature type="region of interest" description="Disordered" evidence="1">
    <location>
        <begin position="277"/>
        <end position="311"/>
    </location>
</feature>
<dbReference type="CDD" id="cd14688">
    <property type="entry name" value="bZIP_YAP"/>
    <property type="match status" value="1"/>
</dbReference>
<evidence type="ECO:0000259" key="2">
    <source>
        <dbReference type="PROSITE" id="PS00036"/>
    </source>
</evidence>
<feature type="domain" description="BZIP" evidence="2">
    <location>
        <begin position="298"/>
        <end position="313"/>
    </location>
</feature>
<feature type="compositionally biased region" description="Low complexity" evidence="1">
    <location>
        <begin position="649"/>
        <end position="659"/>
    </location>
</feature>
<dbReference type="Pfam" id="PF00170">
    <property type="entry name" value="bZIP_1"/>
    <property type="match status" value="1"/>
</dbReference>
<evidence type="ECO:0000313" key="4">
    <source>
        <dbReference type="Proteomes" id="UP000274922"/>
    </source>
</evidence>
<proteinExistence type="predicted"/>
<dbReference type="EMBL" id="ML014129">
    <property type="protein sequence ID" value="RKP03055.1"/>
    <property type="molecule type" value="Genomic_DNA"/>
</dbReference>
<feature type="compositionally biased region" description="Basic and acidic residues" evidence="1">
    <location>
        <begin position="494"/>
        <end position="512"/>
    </location>
</feature>
<sequence length="730" mass="75020">MAMDALAAYDRRDAAYAALEPASQPPVAPFHEGHAGRPPGPLPDGTEHVAHPQHSRNAHVLAHGYPHFHPHAARTPHTSVPPTTPPHPDHAYALAETGTVGSGSILATRPTPGQRASPYALPHQSGRNGLSRSAYGNESELTYPRHSLAHSGPGLNPHHRYDHGHDHGQGRGHDYATQGHGSASGPRSVSPPSLMGAYAGVPTTAHSSYPSLRPSVTGPPARGLHDGLSSGPMPFARSKAPSHPLHLASPPSTVPPPAFPARQGPVTATTAAAATAAATAATSNGKQLNSKDVERRARSAQRNREAQRAFRQRRDAYIKTLEARAGVAEALRLELDAARHEIAYWRARAEGDGAAHLKRGSPSPLPLPLPLSARNAAAYPPLPQPLSPSQRAPGPRPPPTHLHGPIATPSQWYASEPAPPPPLPSRSPGSAPLPHDGYTPAARYQRRQRSPSASTVSANAPYGPMHYHSHDGAASVAAAAASAVRPPGPLRHYPPTDDRSDPSMPHDPRPLLHDPQPSLLSLTSMSLVQPPPGPIRSGLSDATTASTTTAASYPAWPSPPSQTFPPPAAASHAHDGAASGYGSDLSSGSLSLASNSGGAGTGGDRLPSIALVAPGARPEPWLARPRPDPPYLAASWESGRRGPPPPGAAPSAIPPSAAAGADMPAAARAVLAAPVTDVIGAGVHSLDAVPDTDVKPSLASMAGHATGSVGSVSPTPSVSTSVARSVTSHA</sequence>
<feature type="compositionally biased region" description="Basic and acidic residues" evidence="1">
    <location>
        <begin position="289"/>
        <end position="311"/>
    </location>
</feature>
<gene>
    <name evidence="3" type="ORF">CXG81DRAFT_17317</name>
</gene>
<name>A0A4P9XCA8_9FUNG</name>
<organism evidence="3 4">
    <name type="scientific">Caulochytrium protostelioides</name>
    <dbReference type="NCBI Taxonomy" id="1555241"/>
    <lineage>
        <taxon>Eukaryota</taxon>
        <taxon>Fungi</taxon>
        <taxon>Fungi incertae sedis</taxon>
        <taxon>Chytridiomycota</taxon>
        <taxon>Chytridiomycota incertae sedis</taxon>
        <taxon>Chytridiomycetes</taxon>
        <taxon>Caulochytriales</taxon>
        <taxon>Caulochytriaceae</taxon>
        <taxon>Caulochytrium</taxon>
    </lineage>
</organism>
<dbReference type="GO" id="GO:0003700">
    <property type="term" value="F:DNA-binding transcription factor activity"/>
    <property type="evidence" value="ECO:0007669"/>
    <property type="project" value="InterPro"/>
</dbReference>
<dbReference type="AlphaFoldDB" id="A0A4P9XCA8"/>
<feature type="compositionally biased region" description="Polar residues" evidence="1">
    <location>
        <begin position="179"/>
        <end position="191"/>
    </location>
</feature>
<accession>A0A4P9XCA8</accession>
<protein>
    <recommendedName>
        <fullName evidence="2">BZIP domain-containing protein</fullName>
    </recommendedName>
</protein>
<feature type="compositionally biased region" description="Polar residues" evidence="1">
    <location>
        <begin position="518"/>
        <end position="527"/>
    </location>
</feature>
<reference evidence="4" key="1">
    <citation type="journal article" date="2018" name="Nat. Microbiol.">
        <title>Leveraging single-cell genomics to expand the fungal tree of life.</title>
        <authorList>
            <person name="Ahrendt S.R."/>
            <person name="Quandt C.A."/>
            <person name="Ciobanu D."/>
            <person name="Clum A."/>
            <person name="Salamov A."/>
            <person name="Andreopoulos B."/>
            <person name="Cheng J.F."/>
            <person name="Woyke T."/>
            <person name="Pelin A."/>
            <person name="Henrissat B."/>
            <person name="Reynolds N.K."/>
            <person name="Benny G.L."/>
            <person name="Smith M.E."/>
            <person name="James T.Y."/>
            <person name="Grigoriev I.V."/>
        </authorList>
    </citation>
    <scope>NUCLEOTIDE SEQUENCE [LARGE SCALE GENOMIC DNA]</scope>
    <source>
        <strain evidence="4">ATCC 52028</strain>
    </source>
</reference>
<feature type="region of interest" description="Disordered" evidence="1">
    <location>
        <begin position="67"/>
        <end position="191"/>
    </location>
</feature>
<feature type="region of interest" description="Disordered" evidence="1">
    <location>
        <begin position="618"/>
        <end position="659"/>
    </location>
</feature>
<feature type="compositionally biased region" description="Basic and acidic residues" evidence="1">
    <location>
        <begin position="163"/>
        <end position="174"/>
    </location>
</feature>
<evidence type="ECO:0000256" key="1">
    <source>
        <dbReference type="SAM" id="MobiDB-lite"/>
    </source>
</evidence>
<dbReference type="Proteomes" id="UP000274922">
    <property type="component" value="Unassembled WGS sequence"/>
</dbReference>
<dbReference type="SUPFAM" id="SSF57959">
    <property type="entry name" value="Leucine zipper domain"/>
    <property type="match status" value="1"/>
</dbReference>
<feature type="compositionally biased region" description="Low complexity" evidence="1">
    <location>
        <begin position="473"/>
        <end position="484"/>
    </location>
</feature>
<feature type="compositionally biased region" description="Polar residues" evidence="1">
    <location>
        <begin position="125"/>
        <end position="140"/>
    </location>
</feature>
<dbReference type="PROSITE" id="PS00036">
    <property type="entry name" value="BZIP_BASIC"/>
    <property type="match status" value="1"/>
</dbReference>